<protein>
    <submittedName>
        <fullName evidence="1">Uncharacterized protein</fullName>
    </submittedName>
</protein>
<dbReference type="AlphaFoldDB" id="A0A067T5B8"/>
<dbReference type="Proteomes" id="UP000027222">
    <property type="component" value="Unassembled WGS sequence"/>
</dbReference>
<dbReference type="HOGENOM" id="CLU_2812545_0_0_1"/>
<dbReference type="EMBL" id="KL142375">
    <property type="protein sequence ID" value="KDR78375.1"/>
    <property type="molecule type" value="Genomic_DNA"/>
</dbReference>
<name>A0A067T5B8_GALM3</name>
<keyword evidence="2" id="KW-1185">Reference proteome</keyword>
<evidence type="ECO:0000313" key="1">
    <source>
        <dbReference type="EMBL" id="KDR78375.1"/>
    </source>
</evidence>
<accession>A0A067T5B8</accession>
<reference evidence="2" key="1">
    <citation type="journal article" date="2014" name="Proc. Natl. Acad. Sci. U.S.A.">
        <title>Extensive sampling of basidiomycete genomes demonstrates inadequacy of the white-rot/brown-rot paradigm for wood decay fungi.</title>
        <authorList>
            <person name="Riley R."/>
            <person name="Salamov A.A."/>
            <person name="Brown D.W."/>
            <person name="Nagy L.G."/>
            <person name="Floudas D."/>
            <person name="Held B.W."/>
            <person name="Levasseur A."/>
            <person name="Lombard V."/>
            <person name="Morin E."/>
            <person name="Otillar R."/>
            <person name="Lindquist E.A."/>
            <person name="Sun H."/>
            <person name="LaButti K.M."/>
            <person name="Schmutz J."/>
            <person name="Jabbour D."/>
            <person name="Luo H."/>
            <person name="Baker S.E."/>
            <person name="Pisabarro A.G."/>
            <person name="Walton J.D."/>
            <person name="Blanchette R.A."/>
            <person name="Henrissat B."/>
            <person name="Martin F."/>
            <person name="Cullen D."/>
            <person name="Hibbett D.S."/>
            <person name="Grigoriev I.V."/>
        </authorList>
    </citation>
    <scope>NUCLEOTIDE SEQUENCE [LARGE SCALE GENOMIC DNA]</scope>
    <source>
        <strain evidence="2">CBS 339.88</strain>
    </source>
</reference>
<dbReference type="OrthoDB" id="3501663at2759"/>
<dbReference type="Gene3D" id="3.20.20.140">
    <property type="entry name" value="Metal-dependent hydrolases"/>
    <property type="match status" value="1"/>
</dbReference>
<proteinExistence type="predicted"/>
<evidence type="ECO:0000313" key="2">
    <source>
        <dbReference type="Proteomes" id="UP000027222"/>
    </source>
</evidence>
<gene>
    <name evidence="1" type="ORF">GALMADRAFT_245530</name>
</gene>
<dbReference type="STRING" id="685588.A0A067T5B8"/>
<sequence length="67" mass="7367">MWYAERRLGRRIEGAFAYQTLLQNSLKGVLPFGSDFPVEGVNPLLGFYAATTRLSLEGISPHGPGGW</sequence>
<organism evidence="1 2">
    <name type="scientific">Galerina marginata (strain CBS 339.88)</name>
    <dbReference type="NCBI Taxonomy" id="685588"/>
    <lineage>
        <taxon>Eukaryota</taxon>
        <taxon>Fungi</taxon>
        <taxon>Dikarya</taxon>
        <taxon>Basidiomycota</taxon>
        <taxon>Agaricomycotina</taxon>
        <taxon>Agaricomycetes</taxon>
        <taxon>Agaricomycetidae</taxon>
        <taxon>Agaricales</taxon>
        <taxon>Agaricineae</taxon>
        <taxon>Strophariaceae</taxon>
        <taxon>Galerina</taxon>
    </lineage>
</organism>